<dbReference type="SMART" id="SM00857">
    <property type="entry name" value="Resolvase"/>
    <property type="match status" value="1"/>
</dbReference>
<feature type="domain" description="Resolvase/invertase-type recombinase catalytic" evidence="3">
    <location>
        <begin position="6"/>
        <end position="142"/>
    </location>
</feature>
<dbReference type="EMBL" id="JAATTO010000006">
    <property type="protein sequence ID" value="MBC9977710.1"/>
    <property type="molecule type" value="Genomic_DNA"/>
</dbReference>
<sequence length="231" mass="24762">MAATGKWVAYYRVSTDKQGKSGLGLQAQRSAVETYLNGGDWKLVKEFTEVESGKRSDRPQLQAALDACRMFGAKLVIAKLDRLSRDAHFLLGLEKAGVDFVAADMPNANRLTIGIMAMVADEERRMISARTKAALQAAKARGVKLGGRRKDSQGKPVTLTPDVIAMGREAIAKRAQAKAADIAPAIRELQAAGITSLTAIAVGLNDQGIPPPRGGQWQAVQVSRVLERLAV</sequence>
<evidence type="ECO:0000256" key="1">
    <source>
        <dbReference type="ARBA" id="ARBA00023125"/>
    </source>
</evidence>
<dbReference type="SUPFAM" id="SSF53041">
    <property type="entry name" value="Resolvase-like"/>
    <property type="match status" value="1"/>
</dbReference>
<dbReference type="Gene3D" id="3.40.50.1390">
    <property type="entry name" value="Resolvase, N-terminal catalytic domain"/>
    <property type="match status" value="1"/>
</dbReference>
<dbReference type="InterPro" id="IPR036162">
    <property type="entry name" value="Resolvase-like_N_sf"/>
</dbReference>
<name>A0ABR7U144_9BRAD</name>
<organism evidence="4 5">
    <name type="scientific">Bradyrhizobium campsiandrae</name>
    <dbReference type="NCBI Taxonomy" id="1729892"/>
    <lineage>
        <taxon>Bacteria</taxon>
        <taxon>Pseudomonadati</taxon>
        <taxon>Pseudomonadota</taxon>
        <taxon>Alphaproteobacteria</taxon>
        <taxon>Hyphomicrobiales</taxon>
        <taxon>Nitrobacteraceae</taxon>
        <taxon>Bradyrhizobium</taxon>
    </lineage>
</organism>
<dbReference type="RefSeq" id="WP_188098785.1">
    <property type="nucleotide sequence ID" value="NZ_JAANIH010000011.1"/>
</dbReference>
<keyword evidence="5" id="KW-1185">Reference proteome</keyword>
<dbReference type="PANTHER" id="PTHR30461:SF2">
    <property type="entry name" value="SERINE RECOMBINASE PINE-RELATED"/>
    <property type="match status" value="1"/>
</dbReference>
<evidence type="ECO:0000313" key="5">
    <source>
        <dbReference type="Proteomes" id="UP000639516"/>
    </source>
</evidence>
<gene>
    <name evidence="4" type="ORF">HA482_05685</name>
</gene>
<accession>A0ABR7U144</accession>
<evidence type="ECO:0000313" key="4">
    <source>
        <dbReference type="EMBL" id="MBC9977710.1"/>
    </source>
</evidence>
<dbReference type="Proteomes" id="UP000639516">
    <property type="component" value="Unassembled WGS sequence"/>
</dbReference>
<comment type="caution">
    <text evidence="4">The sequence shown here is derived from an EMBL/GenBank/DDBJ whole genome shotgun (WGS) entry which is preliminary data.</text>
</comment>
<evidence type="ECO:0000259" key="3">
    <source>
        <dbReference type="PROSITE" id="PS51736"/>
    </source>
</evidence>
<dbReference type="PANTHER" id="PTHR30461">
    <property type="entry name" value="DNA-INVERTASE FROM LAMBDOID PROPHAGE"/>
    <property type="match status" value="1"/>
</dbReference>
<dbReference type="PROSITE" id="PS51736">
    <property type="entry name" value="RECOMBINASES_3"/>
    <property type="match status" value="1"/>
</dbReference>
<reference evidence="4 5" key="1">
    <citation type="journal article" date="2020" name="Arch. Microbiol.">
        <title>Bradyrhizobium campsiandrae sp. nov., a nitrogen-fixing bacterial strain isolated from a native leguminous tree from the Amazon adapted to flooded conditions.</title>
        <authorList>
            <person name="Cabral Michel D."/>
            <person name="Martins da Costa E."/>
            <person name="Azarias Guimaraes A."/>
            <person name="Soares de Carvalho T."/>
            <person name="Santos de Castro Caputo P."/>
            <person name="Willems A."/>
            <person name="de Souza Moreira F.M."/>
        </authorList>
    </citation>
    <scope>NUCLEOTIDE SEQUENCE [LARGE SCALE GENOMIC DNA]</scope>
    <source>
        <strain evidence="5">INPA 384B</strain>
    </source>
</reference>
<protein>
    <submittedName>
        <fullName evidence="4">Recombinase family protein</fullName>
    </submittedName>
</protein>
<proteinExistence type="predicted"/>
<dbReference type="CDD" id="cd00338">
    <property type="entry name" value="Ser_Recombinase"/>
    <property type="match status" value="1"/>
</dbReference>
<keyword evidence="2" id="KW-0233">DNA recombination</keyword>
<dbReference type="InterPro" id="IPR050639">
    <property type="entry name" value="SSR_resolvase"/>
</dbReference>
<keyword evidence="1" id="KW-0238">DNA-binding</keyword>
<dbReference type="Pfam" id="PF00239">
    <property type="entry name" value="Resolvase"/>
    <property type="match status" value="1"/>
</dbReference>
<evidence type="ECO:0000256" key="2">
    <source>
        <dbReference type="ARBA" id="ARBA00023172"/>
    </source>
</evidence>
<dbReference type="InterPro" id="IPR006119">
    <property type="entry name" value="Resolv_N"/>
</dbReference>